<comment type="caution">
    <text evidence="3">The sequence shown here is derived from an EMBL/GenBank/DDBJ whole genome shotgun (WGS) entry which is preliminary data.</text>
</comment>
<reference evidence="3 4" key="1">
    <citation type="journal article" date="2012" name="Int. J. Syst. Evol. Microbiol.">
        <title>Vibrio caribbeanicus sp. nov., isolated from the marine sponge Scleritoderma cyanea.</title>
        <authorList>
            <person name="Hoffmann M."/>
            <person name="Monday S.R."/>
            <person name="Allard M.W."/>
            <person name="Strain E.A."/>
            <person name="Whittaker P."/>
            <person name="Naum M."/>
            <person name="McCarthy P.J."/>
            <person name="Lopez J.V."/>
            <person name="Fischer M."/>
            <person name="Brown E.W."/>
        </authorList>
    </citation>
    <scope>NUCLEOTIDE SEQUENCE [LARGE SCALE GENOMIC DNA]</scope>
    <source>
        <strain evidence="3 4">ATCC BAA-2122</strain>
    </source>
</reference>
<feature type="coiled-coil region" evidence="1">
    <location>
        <begin position="248"/>
        <end position="286"/>
    </location>
</feature>
<protein>
    <submittedName>
        <fullName evidence="3">Uncharacterized protein</fullName>
    </submittedName>
</protein>
<organism evidence="3 4">
    <name type="scientific">Vibrio caribbeanicus ATCC BAA-2122</name>
    <dbReference type="NCBI Taxonomy" id="796620"/>
    <lineage>
        <taxon>Bacteria</taxon>
        <taxon>Pseudomonadati</taxon>
        <taxon>Pseudomonadota</taxon>
        <taxon>Gammaproteobacteria</taxon>
        <taxon>Vibrionales</taxon>
        <taxon>Vibrionaceae</taxon>
        <taxon>Vibrio</taxon>
    </lineage>
</organism>
<dbReference type="Gene3D" id="2.60.120.1230">
    <property type="match status" value="1"/>
</dbReference>
<dbReference type="EMBL" id="AEIU01000075">
    <property type="protein sequence ID" value="EFP96352.1"/>
    <property type="molecule type" value="Genomic_DNA"/>
</dbReference>
<proteinExistence type="predicted"/>
<keyword evidence="4" id="KW-1185">Reference proteome</keyword>
<accession>E3BL08</accession>
<dbReference type="eggNOG" id="ENOG5033Q4D">
    <property type="taxonomic scope" value="Bacteria"/>
</dbReference>
<keyword evidence="2" id="KW-0732">Signal</keyword>
<dbReference type="Proteomes" id="UP000002943">
    <property type="component" value="Unassembled WGS sequence"/>
</dbReference>
<feature type="chain" id="PRO_5003167464" evidence="2">
    <location>
        <begin position="20"/>
        <end position="1123"/>
    </location>
</feature>
<evidence type="ECO:0000256" key="2">
    <source>
        <dbReference type="SAM" id="SignalP"/>
    </source>
</evidence>
<evidence type="ECO:0000313" key="3">
    <source>
        <dbReference type="EMBL" id="EFP96352.1"/>
    </source>
</evidence>
<evidence type="ECO:0000313" key="4">
    <source>
        <dbReference type="Proteomes" id="UP000002943"/>
    </source>
</evidence>
<name>E3BL08_9VIBR</name>
<feature type="coiled-coil region" evidence="1">
    <location>
        <begin position="100"/>
        <end position="137"/>
    </location>
</feature>
<sequence length="1123" mass="127490">MIRFIFSYFIFLFSSFVFAISYQTQTLKNSSESYECISNLDNQWSFYRLEGNSNCQEKSNVNWFNGEPFGVPLWYSKTVDGDIQCLSFDGKNCTWQPDYKKRVELNYDENNHKLEELNQLLSRYNQIEVDLNQKSSNQIRLPNIAKQGQRIIITARSSTLNEVIFPTGTRLSLDKGSRLSFLYLGYGWYPEYANLNHFSDFSMALPLVCGQHHKAVWGYSGYTKQGHWCQKLKNISETYNQKVLKSTVKDIQTDIKNIDQNITNIRQEMFDQISGYTNRLETLRKNRDKKRTDQILTCSLSWWNLPGIIACSVLSTQYNDLNATYLALIEERKLALRSVKQKDSLIKEKNWWLFLSEKIEENTSHLSALLQEQKNTLDELNSLIIRDSREEEKAHRKYLESVENDAHDMNVGNILLKSLEDTPLIGRELTHIMDYAQHPSETNLRRMLLGLFGPVGEAIDGSIEIMTDNSSLTHQKLNFLNQALSDLSHDSSLNEALEDIVEDIIHDLGDEAIEGIREAGLWDEGQNISKVTQLQYQSLIDLRSQLTPVGYDFWQGTTEVEKRVQSKFRSSVRSKIAPFKTHKQEKRISSIFRHAFGDEYDHVSSSSSQDMNHALLQVINNVAYAEERQAYWADSSIIGARPAGLIFDYQHAFIVLNKDLVSYDSGDIAKFYFEELGHLVNWWRCKIYDVSLHRCQVAGDAGARFRDAVMLDDSLYTSSITELLTQLPVHAEVATETLGFDNGHFATLEGWPSYYTINDHIAGNGTFSWLMRLGLDITSEELGFLSDEFDVEISVSAPTPAMKGNPWEKSKRGYCETDFDSDCNMPTMWMSISFRDAIKISGAKVPRFKDSRVSQLGFDLSPRLVRKHGGKMPFQLTSVRGTNWKYFYDHNIYAKKLTAGLETKLDLWKMAHSLTKNRVSKIHKPEVSFKATPMSGSYLVEIAARDKQDFATWLAADVSASIAGCAAGFAIGVVAEIDPIVLCHAGSDLTEIVESTIQGLDKRPTMFFEADGNVTLPSSLEYKYATSGAKLAPKSDGYSAGRVKYDSDSDSTTSWFTDDISESSISNAPQVMRVRNKVQNVFSKLAKTSLSPVMVFRFRVGFNYSETLLNAGDYGLPSAIVVD</sequence>
<gene>
    <name evidence="3" type="ORF">VIBC2010_12324</name>
</gene>
<evidence type="ECO:0000256" key="1">
    <source>
        <dbReference type="SAM" id="Coils"/>
    </source>
</evidence>
<dbReference type="AlphaFoldDB" id="E3BL08"/>
<keyword evidence="1" id="KW-0175">Coiled coil</keyword>
<feature type="signal peptide" evidence="2">
    <location>
        <begin position="1"/>
        <end position="19"/>
    </location>
</feature>